<name>A0A0A9HAE5_ARUDO</name>
<protein>
    <submittedName>
        <fullName evidence="2">Uncharacterized protein</fullName>
    </submittedName>
</protein>
<feature type="region of interest" description="Disordered" evidence="1">
    <location>
        <begin position="1"/>
        <end position="53"/>
    </location>
</feature>
<reference evidence="2" key="1">
    <citation type="submission" date="2014-09" db="EMBL/GenBank/DDBJ databases">
        <authorList>
            <person name="Magalhaes I.L.F."/>
            <person name="Oliveira U."/>
            <person name="Santos F.R."/>
            <person name="Vidigal T.H.D.A."/>
            <person name="Brescovit A.D."/>
            <person name="Santos A.J."/>
        </authorList>
    </citation>
    <scope>NUCLEOTIDE SEQUENCE</scope>
    <source>
        <tissue evidence="2">Shoot tissue taken approximately 20 cm above the soil surface</tissue>
    </source>
</reference>
<organism evidence="2">
    <name type="scientific">Arundo donax</name>
    <name type="common">Giant reed</name>
    <name type="synonym">Donax arundinaceus</name>
    <dbReference type="NCBI Taxonomy" id="35708"/>
    <lineage>
        <taxon>Eukaryota</taxon>
        <taxon>Viridiplantae</taxon>
        <taxon>Streptophyta</taxon>
        <taxon>Embryophyta</taxon>
        <taxon>Tracheophyta</taxon>
        <taxon>Spermatophyta</taxon>
        <taxon>Magnoliopsida</taxon>
        <taxon>Liliopsida</taxon>
        <taxon>Poales</taxon>
        <taxon>Poaceae</taxon>
        <taxon>PACMAD clade</taxon>
        <taxon>Arundinoideae</taxon>
        <taxon>Arundineae</taxon>
        <taxon>Arundo</taxon>
    </lineage>
</organism>
<reference evidence="2" key="2">
    <citation type="journal article" date="2015" name="Data Brief">
        <title>Shoot transcriptome of the giant reed, Arundo donax.</title>
        <authorList>
            <person name="Barrero R.A."/>
            <person name="Guerrero F.D."/>
            <person name="Moolhuijzen P."/>
            <person name="Goolsby J.A."/>
            <person name="Tidwell J."/>
            <person name="Bellgard S.E."/>
            <person name="Bellgard M.I."/>
        </authorList>
    </citation>
    <scope>NUCLEOTIDE SEQUENCE</scope>
    <source>
        <tissue evidence="2">Shoot tissue taken approximately 20 cm above the soil surface</tissue>
    </source>
</reference>
<feature type="compositionally biased region" description="Basic and acidic residues" evidence="1">
    <location>
        <begin position="13"/>
        <end position="25"/>
    </location>
</feature>
<proteinExistence type="predicted"/>
<evidence type="ECO:0000256" key="1">
    <source>
        <dbReference type="SAM" id="MobiDB-lite"/>
    </source>
</evidence>
<feature type="compositionally biased region" description="Low complexity" evidence="1">
    <location>
        <begin position="28"/>
        <end position="38"/>
    </location>
</feature>
<dbReference type="EMBL" id="GBRH01163786">
    <property type="protein sequence ID" value="JAE34110.1"/>
    <property type="molecule type" value="Transcribed_RNA"/>
</dbReference>
<dbReference type="AlphaFoldDB" id="A0A0A9HAE5"/>
<evidence type="ECO:0000313" key="2">
    <source>
        <dbReference type="EMBL" id="JAE34110.1"/>
    </source>
</evidence>
<accession>A0A0A9HAE5</accession>
<sequence>MSRTAVGKSTRRTCADAKHREEPGRRGCGASASGRPSGVRWTETVVEPSASAR</sequence>